<proteinExistence type="predicted"/>
<accession>A0A9D3AYU0</accession>
<gene>
    <name evidence="1" type="ORF">SPSYN_00130</name>
</gene>
<keyword evidence="2" id="KW-1185">Reference proteome</keyword>
<reference evidence="1" key="1">
    <citation type="submission" date="2016-02" db="EMBL/GenBank/DDBJ databases">
        <title>Draft Genome Sequence of Sporotomaculum syntrophicum Strain FB, a Syntrophic Benzoate Degrader.</title>
        <authorList>
            <person name="Nobu M.K."/>
            <person name="Narihiro T."/>
            <person name="Qiu Y.-L."/>
            <person name="Ohashi A."/>
            <person name="Liu W.-T."/>
            <person name="Yuji S."/>
        </authorList>
    </citation>
    <scope>NUCLEOTIDE SEQUENCE</scope>
    <source>
        <strain evidence="1">FB</strain>
    </source>
</reference>
<evidence type="ECO:0000313" key="2">
    <source>
        <dbReference type="Proteomes" id="UP000798488"/>
    </source>
</evidence>
<evidence type="ECO:0000313" key="1">
    <source>
        <dbReference type="EMBL" id="KAF1086412.1"/>
    </source>
</evidence>
<dbReference type="Proteomes" id="UP000798488">
    <property type="component" value="Unassembled WGS sequence"/>
</dbReference>
<dbReference type="AlphaFoldDB" id="A0A9D3AYU0"/>
<comment type="caution">
    <text evidence="1">The sequence shown here is derived from an EMBL/GenBank/DDBJ whole genome shotgun (WGS) entry which is preliminary data.</text>
</comment>
<organism evidence="1 2">
    <name type="scientific">Sporotomaculum syntrophicum</name>
    <dbReference type="NCBI Taxonomy" id="182264"/>
    <lineage>
        <taxon>Bacteria</taxon>
        <taxon>Bacillati</taxon>
        <taxon>Bacillota</taxon>
        <taxon>Clostridia</taxon>
        <taxon>Eubacteriales</taxon>
        <taxon>Desulfallaceae</taxon>
        <taxon>Sporotomaculum</taxon>
    </lineage>
</organism>
<dbReference type="EMBL" id="LSRS01000001">
    <property type="protein sequence ID" value="KAF1086412.1"/>
    <property type="molecule type" value="Genomic_DNA"/>
</dbReference>
<name>A0A9D3AYU0_9FIRM</name>
<sequence>MQETKEIKRVLETTGKEACCGKKPRGFFGIN</sequence>
<protein>
    <submittedName>
        <fullName evidence="1">Uncharacterized protein</fullName>
    </submittedName>
</protein>